<proteinExistence type="predicted"/>
<name>A0ABR8FCB6_9NOST</name>
<accession>A0ABR8FCB6</accession>
<comment type="caution">
    <text evidence="1">The sequence shown here is derived from an EMBL/GenBank/DDBJ whole genome shotgun (WGS) entry which is preliminary data.</text>
</comment>
<organism evidence="1 2">
    <name type="scientific">Anabaena lutea FACHB-196</name>
    <dbReference type="NCBI Taxonomy" id="2692881"/>
    <lineage>
        <taxon>Bacteria</taxon>
        <taxon>Bacillati</taxon>
        <taxon>Cyanobacteriota</taxon>
        <taxon>Cyanophyceae</taxon>
        <taxon>Nostocales</taxon>
        <taxon>Nostocaceae</taxon>
        <taxon>Anabaena</taxon>
    </lineage>
</organism>
<sequence length="179" mass="20100">MHKINPLLFGVAFLTSFVSNLTIGLNIQQPSPSAIAQTNNPQMQLLEVMDENTKFTLLAPQGAKVMKGSWGNIKIQADNKFEIELSISDESIFNRNSVAELKKEVRANDVNVLKRVLIETPTSILYESSVISTSPEFHLYVYKELDKTRLICENSKSQIFSQSEAELMWKSCNSVAKKS</sequence>
<keyword evidence="2" id="KW-1185">Reference proteome</keyword>
<dbReference type="RefSeq" id="WP_190711404.1">
    <property type="nucleotide sequence ID" value="NZ_JACJST010000001.1"/>
</dbReference>
<dbReference type="Proteomes" id="UP000640531">
    <property type="component" value="Unassembled WGS sequence"/>
</dbReference>
<dbReference type="EMBL" id="JACJST010000001">
    <property type="protein sequence ID" value="MBD2566589.1"/>
    <property type="molecule type" value="Genomic_DNA"/>
</dbReference>
<protein>
    <submittedName>
        <fullName evidence="1">Uncharacterized protein</fullName>
    </submittedName>
</protein>
<reference evidence="1 2" key="1">
    <citation type="journal article" date="2020" name="ISME J.">
        <title>Comparative genomics reveals insights into cyanobacterial evolution and habitat adaptation.</title>
        <authorList>
            <person name="Chen M.Y."/>
            <person name="Teng W.K."/>
            <person name="Zhao L."/>
            <person name="Hu C.X."/>
            <person name="Zhou Y.K."/>
            <person name="Han B.P."/>
            <person name="Song L.R."/>
            <person name="Shu W.S."/>
        </authorList>
    </citation>
    <scope>NUCLEOTIDE SEQUENCE [LARGE SCALE GENOMIC DNA]</scope>
    <source>
        <strain evidence="1 2">FACHB-196</strain>
    </source>
</reference>
<evidence type="ECO:0000313" key="1">
    <source>
        <dbReference type="EMBL" id="MBD2566589.1"/>
    </source>
</evidence>
<gene>
    <name evidence="1" type="ORF">H6G59_01505</name>
</gene>
<evidence type="ECO:0000313" key="2">
    <source>
        <dbReference type="Proteomes" id="UP000640531"/>
    </source>
</evidence>